<keyword evidence="2" id="KW-0472">Membrane</keyword>
<evidence type="ECO:0000256" key="2">
    <source>
        <dbReference type="SAM" id="Phobius"/>
    </source>
</evidence>
<feature type="compositionally biased region" description="Basic residues" evidence="1">
    <location>
        <begin position="291"/>
        <end position="302"/>
    </location>
</feature>
<reference evidence="3" key="1">
    <citation type="submission" date="2019-10" db="EMBL/GenBank/DDBJ databases">
        <title>Conservation and host-specific expression of non-tandemly repeated heterogenous ribosome RNA gene in arbuscular mycorrhizal fungi.</title>
        <authorList>
            <person name="Maeda T."/>
            <person name="Kobayashi Y."/>
            <person name="Nakagawa T."/>
            <person name="Ezawa T."/>
            <person name="Yamaguchi K."/>
            <person name="Bino T."/>
            <person name="Nishimoto Y."/>
            <person name="Shigenobu S."/>
            <person name="Kawaguchi M."/>
        </authorList>
    </citation>
    <scope>NUCLEOTIDE SEQUENCE</scope>
    <source>
        <strain evidence="3">HR1</strain>
    </source>
</reference>
<dbReference type="EMBL" id="BLAL01000071">
    <property type="protein sequence ID" value="GES83627.1"/>
    <property type="molecule type" value="Genomic_DNA"/>
</dbReference>
<comment type="caution">
    <text evidence="3">The sequence shown here is derived from an EMBL/GenBank/DDBJ whole genome shotgun (WGS) entry which is preliminary data.</text>
</comment>
<evidence type="ECO:0000313" key="4">
    <source>
        <dbReference type="Proteomes" id="UP000615446"/>
    </source>
</evidence>
<sequence>MKRKLQNIINTVLLIKKILKYEEFTIFLTPKLAPILRQHGHAHFTDQKLSAFYKEITTTIHCLRSIIDAFIANTGIMYEHYFHSHTSDLLSRLLRFQNCLKKLKKITPDPVCRLPVLPVLQIDNAHQDKFAKLHANQAAFKEKWKSYQSILEDNINLYDHAIQDFFSLQKSNFSFNKTTLLQLVNHDIINKRSAREEYLEFSSTYKLYFQSHHHLQKISILYQRFDSLMMKLINLQKKVISKINQPVILIDNSQKIIIPIPMVNYLPNVMPPQNDLQKETKNSENSNSYSRKQKRKHQRQRYQHQQERKHSCINAASYLLAIYFIPSMWIIYDQQIQTRKLHLGFMSIDLSLDFTFSSFTLSSITKFGLSGLFCEFLLQISTRSGTPLKADWYFEGPEFRGGLIFRRSGTPLETDYCPEEAGCGISKSRTPSLDLELHFEADHCPELHFEADH</sequence>
<protein>
    <submittedName>
        <fullName evidence="3">Uncharacterized protein</fullName>
    </submittedName>
</protein>
<gene>
    <name evidence="3" type="ORF">RCL2_001078400</name>
</gene>
<organism evidence="3 4">
    <name type="scientific">Rhizophagus clarus</name>
    <dbReference type="NCBI Taxonomy" id="94130"/>
    <lineage>
        <taxon>Eukaryota</taxon>
        <taxon>Fungi</taxon>
        <taxon>Fungi incertae sedis</taxon>
        <taxon>Mucoromycota</taxon>
        <taxon>Glomeromycotina</taxon>
        <taxon>Glomeromycetes</taxon>
        <taxon>Glomerales</taxon>
        <taxon>Glomeraceae</taxon>
        <taxon>Rhizophagus</taxon>
    </lineage>
</organism>
<dbReference type="AlphaFoldDB" id="A0A8H3LD83"/>
<keyword evidence="2" id="KW-0812">Transmembrane</keyword>
<feature type="region of interest" description="Disordered" evidence="1">
    <location>
        <begin position="273"/>
        <end position="308"/>
    </location>
</feature>
<keyword evidence="2" id="KW-1133">Transmembrane helix</keyword>
<accession>A0A8H3LD83</accession>
<name>A0A8H3LD83_9GLOM</name>
<dbReference type="Proteomes" id="UP000615446">
    <property type="component" value="Unassembled WGS sequence"/>
</dbReference>
<evidence type="ECO:0000256" key="1">
    <source>
        <dbReference type="SAM" id="MobiDB-lite"/>
    </source>
</evidence>
<evidence type="ECO:0000313" key="3">
    <source>
        <dbReference type="EMBL" id="GES83627.1"/>
    </source>
</evidence>
<feature type="transmembrane region" description="Helical" evidence="2">
    <location>
        <begin position="315"/>
        <end position="332"/>
    </location>
</feature>
<proteinExistence type="predicted"/>